<proteinExistence type="inferred from homology"/>
<dbReference type="PIRSF" id="PIRSF000521">
    <property type="entry name" value="Transaminase_4ab_Lys_Orn"/>
    <property type="match status" value="1"/>
</dbReference>
<evidence type="ECO:0000313" key="7">
    <source>
        <dbReference type="Proteomes" id="UP000468650"/>
    </source>
</evidence>
<dbReference type="Gene3D" id="3.90.1150.10">
    <property type="entry name" value="Aspartate Aminotransferase, domain 1"/>
    <property type="match status" value="1"/>
</dbReference>
<dbReference type="SUPFAM" id="SSF53383">
    <property type="entry name" value="PLP-dependent transferases"/>
    <property type="match status" value="1"/>
</dbReference>
<dbReference type="EMBL" id="WBVO01000001">
    <property type="protein sequence ID" value="KAB2814861.1"/>
    <property type="molecule type" value="Genomic_DNA"/>
</dbReference>
<accession>A0A6N6RMQ8</accession>
<dbReference type="GO" id="GO:0042802">
    <property type="term" value="F:identical protein binding"/>
    <property type="evidence" value="ECO:0007669"/>
    <property type="project" value="TreeGrafter"/>
</dbReference>
<dbReference type="FunFam" id="3.40.640.10:FF:000004">
    <property type="entry name" value="Acetylornithine aminotransferase"/>
    <property type="match status" value="1"/>
</dbReference>
<dbReference type="AlphaFoldDB" id="A0A6N6RMQ8"/>
<dbReference type="InterPro" id="IPR049704">
    <property type="entry name" value="Aminotrans_3_PPA_site"/>
</dbReference>
<dbReference type="PANTHER" id="PTHR11986">
    <property type="entry name" value="AMINOTRANSFERASE CLASS III"/>
    <property type="match status" value="1"/>
</dbReference>
<dbReference type="InterPro" id="IPR050103">
    <property type="entry name" value="Class-III_PLP-dep_AT"/>
</dbReference>
<dbReference type="OrthoDB" id="9801052at2"/>
<dbReference type="Proteomes" id="UP000468650">
    <property type="component" value="Unassembled WGS sequence"/>
</dbReference>
<evidence type="ECO:0000256" key="5">
    <source>
        <dbReference type="RuleBase" id="RU003560"/>
    </source>
</evidence>
<dbReference type="InterPro" id="IPR015421">
    <property type="entry name" value="PyrdxlP-dep_Trfase_major"/>
</dbReference>
<keyword evidence="3 6" id="KW-0808">Transferase</keyword>
<comment type="similarity">
    <text evidence="5">Belongs to the class-III pyridoxal-phosphate-dependent aminotransferase family.</text>
</comment>
<gene>
    <name evidence="6" type="ORF">F8C67_03680</name>
</gene>
<evidence type="ECO:0000256" key="3">
    <source>
        <dbReference type="ARBA" id="ARBA00022679"/>
    </source>
</evidence>
<dbReference type="Pfam" id="PF00202">
    <property type="entry name" value="Aminotran_3"/>
    <property type="match status" value="1"/>
</dbReference>
<dbReference type="PROSITE" id="PS00600">
    <property type="entry name" value="AA_TRANSFER_CLASS_3"/>
    <property type="match status" value="1"/>
</dbReference>
<name>A0A6N6RMQ8_9FLAO</name>
<dbReference type="GO" id="GO:0008483">
    <property type="term" value="F:transaminase activity"/>
    <property type="evidence" value="ECO:0007669"/>
    <property type="project" value="UniProtKB-KW"/>
</dbReference>
<organism evidence="6 7">
    <name type="scientific">Phaeocystidibacter luteus</name>
    <dbReference type="NCBI Taxonomy" id="911197"/>
    <lineage>
        <taxon>Bacteria</taxon>
        <taxon>Pseudomonadati</taxon>
        <taxon>Bacteroidota</taxon>
        <taxon>Flavobacteriia</taxon>
        <taxon>Flavobacteriales</taxon>
        <taxon>Phaeocystidibacteraceae</taxon>
        <taxon>Phaeocystidibacter</taxon>
    </lineage>
</organism>
<dbReference type="Gene3D" id="3.40.640.10">
    <property type="entry name" value="Type I PLP-dependent aspartate aminotransferase-like (Major domain)"/>
    <property type="match status" value="1"/>
</dbReference>
<keyword evidence="4 5" id="KW-0663">Pyridoxal phosphate</keyword>
<evidence type="ECO:0000256" key="4">
    <source>
        <dbReference type="ARBA" id="ARBA00022898"/>
    </source>
</evidence>
<evidence type="ECO:0000313" key="6">
    <source>
        <dbReference type="EMBL" id="KAB2814861.1"/>
    </source>
</evidence>
<dbReference type="InterPro" id="IPR015422">
    <property type="entry name" value="PyrdxlP-dep_Trfase_small"/>
</dbReference>
<dbReference type="InterPro" id="IPR005814">
    <property type="entry name" value="Aminotrans_3"/>
</dbReference>
<comment type="cofactor">
    <cofactor evidence="1">
        <name>pyridoxal 5'-phosphate</name>
        <dbReference type="ChEBI" id="CHEBI:597326"/>
    </cofactor>
</comment>
<comment type="caution">
    <text evidence="6">The sequence shown here is derived from an EMBL/GenBank/DDBJ whole genome shotgun (WGS) entry which is preliminary data.</text>
</comment>
<protein>
    <submittedName>
        <fullName evidence="6">Aspartate aminotransferase family protein</fullName>
    </submittedName>
</protein>
<evidence type="ECO:0000256" key="1">
    <source>
        <dbReference type="ARBA" id="ARBA00001933"/>
    </source>
</evidence>
<dbReference type="CDD" id="cd00610">
    <property type="entry name" value="OAT_like"/>
    <property type="match status" value="1"/>
</dbReference>
<dbReference type="PANTHER" id="PTHR11986:SF79">
    <property type="entry name" value="ACETYLORNITHINE AMINOTRANSFERASE, MITOCHONDRIAL"/>
    <property type="match status" value="1"/>
</dbReference>
<keyword evidence="2 6" id="KW-0032">Aminotransferase</keyword>
<keyword evidence="7" id="KW-1185">Reference proteome</keyword>
<dbReference type="InterPro" id="IPR015424">
    <property type="entry name" value="PyrdxlP-dep_Trfase"/>
</dbReference>
<dbReference type="GO" id="GO:0030170">
    <property type="term" value="F:pyridoxal phosphate binding"/>
    <property type="evidence" value="ECO:0007669"/>
    <property type="project" value="InterPro"/>
</dbReference>
<reference evidence="6 7" key="1">
    <citation type="submission" date="2019-09" db="EMBL/GenBank/DDBJ databases">
        <title>Genomes of family Cryomorphaceae.</title>
        <authorList>
            <person name="Bowman J.P."/>
        </authorList>
    </citation>
    <scope>NUCLEOTIDE SEQUENCE [LARGE SCALE GENOMIC DNA]</scope>
    <source>
        <strain evidence="6 7">LMG 25704</strain>
    </source>
</reference>
<evidence type="ECO:0000256" key="2">
    <source>
        <dbReference type="ARBA" id="ARBA00022576"/>
    </source>
</evidence>
<sequence>MASIKQLFFANLAQTTDFPLALEMERAEGVHIWDTNGKAYIDLISGISVSNIGHRHPKVVDAIKGQVDKYMHLLVYGEFIQSPQVLLANELSQALGSNLDNLFLVNSGSEAIEGAMKLAKRYTGRREFIAFDKAYHGSTQGALSIIGDEEFRRGYRPLLPGIRHIQFNDTAEFQHITENTAAVIVETVQGEAGYIPPHAGYLKALREKCDEVGALLILDEIQAGFGRTGSLFAFHTEDIHPDIVTLAKGMGGGMPIGAFASRKEIMDSLKENPILGHITTFGGHPVSAAAALASLQVIQEEELWKRPLEGEKLFRELLVHPLITEVRGRGFMLAVQLDTFERVQKVIEYCLEHGVITDWFLFNDTSLRLSPPLIITDDEIRRACEVIVEGIDRTV</sequence>